<dbReference type="AlphaFoldDB" id="Q710F2"/>
<protein>
    <submittedName>
        <fullName evidence="2">ROSINA DNA binding protein</fullName>
    </submittedName>
</protein>
<feature type="compositionally biased region" description="Low complexity" evidence="1">
    <location>
        <begin position="521"/>
        <end position="530"/>
    </location>
</feature>
<gene>
    <name evidence="2" type="primary">rsi gene</name>
</gene>
<sequence>MDARNPMTGRGGRATNIVASRGRGRGRNQTSSRAPTRPDSLTVAGLQGNIGGTMQPGPSVSYPGGIPVYRVYRGGTSRHFTQPVASSSPRYSAAQVPVHQSFGVGHISRSSSQGSHSASMPANALHQHGEIEGGEDDMEVQGVYENDDEVYENDDGSRGRSKGLQPVANPTERPWISFLQSGGFRDSGTVHSTIATNLRTMCNKVYLTYGKWLDRDKEACWGRFKNTFQWEPEMEMRVRAQYNKVARLRFTGSVNCAKRWWQSCCKDPEYARNHKTWIPEDLLLGYINYWKSTEAKVKSLTASQNRDKGEKVNYLGGSIGIDGHREKLAIKLNVKPEDVPFHLLWRATHVKILDDGTEVWANPRVKQAYDAYIAYCQSKWEFENDWPIWDLAKWLEITGPIKKNRLPGLPVCGYPEMLGIQVRKEPKYIHVESSSRKRDYESQIKHLQSDNQELKKDNEDLKTWLAAISQKVGMPIPERFQTSIPETCNVPTEPHFDSTHQTADLGTRQEHDDVYTPGPPENNVQQPQQPHGSQLHRNSQAGGIDEHVDFGAYAFLSQ</sequence>
<feature type="region of interest" description="Disordered" evidence="1">
    <location>
        <begin position="490"/>
        <end position="539"/>
    </location>
</feature>
<evidence type="ECO:0000256" key="1">
    <source>
        <dbReference type="SAM" id="MobiDB-lite"/>
    </source>
</evidence>
<feature type="region of interest" description="Disordered" evidence="1">
    <location>
        <begin position="1"/>
        <end position="42"/>
    </location>
</feature>
<reference evidence="2" key="1">
    <citation type="journal article" date="2005" name="Plant J.">
        <title>ROSINA (RSI), a novel protein with DNA-binding capacity, acts during floral organ development in Antirrhinum majus.</title>
        <authorList>
            <person name="Roccaro M."/>
            <person name="Li Y."/>
            <person name="Masiero S."/>
            <person name="Saedler H."/>
            <person name="Sommer H."/>
        </authorList>
    </citation>
    <scope>NUCLEOTIDE SEQUENCE</scope>
</reference>
<evidence type="ECO:0000313" key="2">
    <source>
        <dbReference type="EMBL" id="CAD12809.1"/>
    </source>
</evidence>
<organism evidence="2">
    <name type="scientific">Antirrhinum majus</name>
    <name type="common">Garden snapdragon</name>
    <dbReference type="NCBI Taxonomy" id="4151"/>
    <lineage>
        <taxon>Eukaryota</taxon>
        <taxon>Viridiplantae</taxon>
        <taxon>Streptophyta</taxon>
        <taxon>Embryophyta</taxon>
        <taxon>Tracheophyta</taxon>
        <taxon>Spermatophyta</taxon>
        <taxon>Magnoliopsida</taxon>
        <taxon>eudicotyledons</taxon>
        <taxon>Gunneridae</taxon>
        <taxon>Pentapetalae</taxon>
        <taxon>asterids</taxon>
        <taxon>lamiids</taxon>
        <taxon>Lamiales</taxon>
        <taxon>Plantaginaceae</taxon>
        <taxon>Antirrhineae</taxon>
        <taxon>Antirrhinum</taxon>
    </lineage>
</organism>
<proteinExistence type="evidence at transcript level"/>
<dbReference type="EMBL" id="AJ420968">
    <property type="protein sequence ID" value="CAD12809.1"/>
    <property type="molecule type" value="mRNA"/>
</dbReference>
<accession>Q710F2</accession>
<name>Q710F2_ANTMA</name>